<dbReference type="Proteomes" id="UP000038040">
    <property type="component" value="Unplaced"/>
</dbReference>
<evidence type="ECO:0000256" key="14">
    <source>
        <dbReference type="ARBA" id="ARBA00023136"/>
    </source>
</evidence>
<evidence type="ECO:0000313" key="22">
    <source>
        <dbReference type="WBParaSite" id="DME_0000880701-mRNA-1"/>
    </source>
</evidence>
<evidence type="ECO:0000256" key="2">
    <source>
        <dbReference type="ARBA" id="ARBA00004477"/>
    </source>
</evidence>
<organism evidence="20 22">
    <name type="scientific">Dracunculus medinensis</name>
    <name type="common">Guinea worm</name>
    <dbReference type="NCBI Taxonomy" id="318479"/>
    <lineage>
        <taxon>Eukaryota</taxon>
        <taxon>Metazoa</taxon>
        <taxon>Ecdysozoa</taxon>
        <taxon>Nematoda</taxon>
        <taxon>Chromadorea</taxon>
        <taxon>Rhabditida</taxon>
        <taxon>Spirurina</taxon>
        <taxon>Dracunculoidea</taxon>
        <taxon>Dracunculidae</taxon>
        <taxon>Dracunculus</taxon>
    </lineage>
</organism>
<dbReference type="PANTHER" id="PTHR10556:SF57">
    <property type="entry name" value="3-OXO-5-ALPHA-STEROID 4-DEHYDROGENASE 1"/>
    <property type="match status" value="1"/>
</dbReference>
<keyword evidence="6" id="KW-0221">Differentiation</keyword>
<reference evidence="22" key="1">
    <citation type="submission" date="2017-02" db="UniProtKB">
        <authorList>
            <consortium name="WormBaseParasite"/>
        </authorList>
    </citation>
    <scope>IDENTIFICATION</scope>
</reference>
<dbReference type="OrthoDB" id="5788137at2759"/>
<dbReference type="AlphaFoldDB" id="A0A0N4ULW2"/>
<evidence type="ECO:0000256" key="9">
    <source>
        <dbReference type="ARBA" id="ARBA00022857"/>
    </source>
</evidence>
<dbReference type="GO" id="GO:0007548">
    <property type="term" value="P:sex differentiation"/>
    <property type="evidence" value="ECO:0007669"/>
    <property type="project" value="UniProtKB-KW"/>
</dbReference>
<dbReference type="GO" id="GO:0005789">
    <property type="term" value="C:endoplasmic reticulum membrane"/>
    <property type="evidence" value="ECO:0007669"/>
    <property type="project" value="UniProtKB-SubCell"/>
</dbReference>
<feature type="transmembrane region" description="Helical" evidence="17">
    <location>
        <begin position="83"/>
        <end position="101"/>
    </location>
</feature>
<comment type="catalytic activity">
    <reaction evidence="15">
        <text>5alpha-pregnane-3,20-dione + NADP(+) = progesterone + NADPH + H(+)</text>
        <dbReference type="Rhea" id="RHEA:21952"/>
        <dbReference type="ChEBI" id="CHEBI:15378"/>
        <dbReference type="ChEBI" id="CHEBI:17026"/>
        <dbReference type="ChEBI" id="CHEBI:28952"/>
        <dbReference type="ChEBI" id="CHEBI:57783"/>
        <dbReference type="ChEBI" id="CHEBI:58349"/>
        <dbReference type="EC" id="1.3.1.22"/>
    </reaction>
    <physiologicalReaction direction="right-to-left" evidence="15">
        <dbReference type="Rhea" id="RHEA:21954"/>
    </physiologicalReaction>
</comment>
<sequence>SIIFQIVVPTRTAWFIQELPSLIIPLYYIITECLIYPFLIRNGKRTPIFTFILAFLFCTLNGYMQGAWHTRYAVYENDIYKQFSLYLGLLLFFTGMLINLHSDSILCNLQKDDESYKIPKNGVFEYVSGANFFGECIEWIGYAICLRTVPSFAFALFTCCIIGPRAIHHHRWYLEKFENYPRHRKALIPFLL</sequence>
<keyword evidence="14 17" id="KW-0472">Membrane</keyword>
<keyword evidence="10" id="KW-0726">Sexual differentiation</keyword>
<dbReference type="PANTHER" id="PTHR10556">
    <property type="entry name" value="3-OXO-5-ALPHA-STEROID 4-DEHYDROGENASE"/>
    <property type="match status" value="1"/>
</dbReference>
<dbReference type="Pfam" id="PF02544">
    <property type="entry name" value="Steroid_dh"/>
    <property type="match status" value="1"/>
</dbReference>
<evidence type="ECO:0000313" key="19">
    <source>
        <dbReference type="EMBL" id="VDN52710.1"/>
    </source>
</evidence>
<comment type="catalytic activity">
    <reaction evidence="16">
        <text>17beta-hydroxy-5alpha-androstan-3-one + NADP(+) = testosterone + NADPH + H(+)</text>
        <dbReference type="Rhea" id="RHEA:50820"/>
        <dbReference type="ChEBI" id="CHEBI:15378"/>
        <dbReference type="ChEBI" id="CHEBI:16330"/>
        <dbReference type="ChEBI" id="CHEBI:17347"/>
        <dbReference type="ChEBI" id="CHEBI:57783"/>
        <dbReference type="ChEBI" id="CHEBI:58349"/>
        <dbReference type="EC" id="1.3.1.22"/>
    </reaction>
    <physiologicalReaction direction="right-to-left" evidence="16">
        <dbReference type="Rhea" id="RHEA:50822"/>
    </physiologicalReaction>
</comment>
<evidence type="ECO:0000256" key="13">
    <source>
        <dbReference type="ARBA" id="ARBA00023098"/>
    </source>
</evidence>
<dbReference type="GO" id="GO:0047751">
    <property type="term" value="F:3-oxo-5-alpha-steroid 4-dehydrogenase (NADP+) activity"/>
    <property type="evidence" value="ECO:0007669"/>
    <property type="project" value="UniProtKB-EC"/>
</dbReference>
<dbReference type="GO" id="GO:0030154">
    <property type="term" value="P:cell differentiation"/>
    <property type="evidence" value="ECO:0007669"/>
    <property type="project" value="UniProtKB-KW"/>
</dbReference>
<dbReference type="EC" id="1.3.1.22" evidence="4"/>
<dbReference type="STRING" id="318479.A0A0N4ULW2"/>
<evidence type="ECO:0000256" key="5">
    <source>
        <dbReference type="ARBA" id="ARBA00022692"/>
    </source>
</evidence>
<evidence type="ECO:0000313" key="21">
    <source>
        <dbReference type="Proteomes" id="UP000274756"/>
    </source>
</evidence>
<name>A0A0N4ULW2_DRAME</name>
<gene>
    <name evidence="19" type="ORF">DME_LOCUS2683</name>
</gene>
<evidence type="ECO:0000256" key="4">
    <source>
        <dbReference type="ARBA" id="ARBA00012049"/>
    </source>
</evidence>
<keyword evidence="13" id="KW-0443">Lipid metabolism</keyword>
<keyword evidence="12" id="KW-0560">Oxidoreductase</keyword>
<dbReference type="InterPro" id="IPR001104">
    <property type="entry name" value="3-oxo-5_a-steroid_4-DH_C"/>
</dbReference>
<feature type="domain" description="3-oxo-5-alpha-steroid 4-dehydrogenase C-terminal" evidence="18">
    <location>
        <begin position="45"/>
        <end position="192"/>
    </location>
</feature>
<feature type="transmembrane region" description="Helical" evidence="17">
    <location>
        <begin position="19"/>
        <end position="39"/>
    </location>
</feature>
<keyword evidence="9" id="KW-0521">NADP</keyword>
<keyword evidence="21" id="KW-1185">Reference proteome</keyword>
<feature type="transmembrane region" description="Helical" evidence="17">
    <location>
        <begin position="46"/>
        <end position="63"/>
    </location>
</feature>
<keyword evidence="5 17" id="KW-0812">Transmembrane</keyword>
<keyword evidence="8" id="KW-0492">Microsome</keyword>
<evidence type="ECO:0000256" key="15">
    <source>
        <dbReference type="ARBA" id="ARBA00048292"/>
    </source>
</evidence>
<dbReference type="Proteomes" id="UP000274756">
    <property type="component" value="Unassembled WGS sequence"/>
</dbReference>
<evidence type="ECO:0000256" key="8">
    <source>
        <dbReference type="ARBA" id="ARBA00022848"/>
    </source>
</evidence>
<evidence type="ECO:0000256" key="7">
    <source>
        <dbReference type="ARBA" id="ARBA00022824"/>
    </source>
</evidence>
<dbReference type="PROSITE" id="PS50244">
    <property type="entry name" value="S5A_REDUCTASE"/>
    <property type="match status" value="1"/>
</dbReference>
<evidence type="ECO:0000256" key="12">
    <source>
        <dbReference type="ARBA" id="ARBA00023002"/>
    </source>
</evidence>
<evidence type="ECO:0000256" key="11">
    <source>
        <dbReference type="ARBA" id="ARBA00022989"/>
    </source>
</evidence>
<dbReference type="EMBL" id="UYYG01000074">
    <property type="protein sequence ID" value="VDN52710.1"/>
    <property type="molecule type" value="Genomic_DNA"/>
</dbReference>
<dbReference type="GO" id="GO:0006702">
    <property type="term" value="P:androgen biosynthetic process"/>
    <property type="evidence" value="ECO:0007669"/>
    <property type="project" value="UniProtKB-ARBA"/>
</dbReference>
<reference evidence="19 21" key="2">
    <citation type="submission" date="2018-11" db="EMBL/GenBank/DDBJ databases">
        <authorList>
            <consortium name="Pathogen Informatics"/>
        </authorList>
    </citation>
    <scope>NUCLEOTIDE SEQUENCE [LARGE SCALE GENOMIC DNA]</scope>
</reference>
<evidence type="ECO:0000256" key="6">
    <source>
        <dbReference type="ARBA" id="ARBA00022782"/>
    </source>
</evidence>
<evidence type="ECO:0000256" key="1">
    <source>
        <dbReference type="ARBA" id="ARBA00004154"/>
    </source>
</evidence>
<comment type="subcellular location">
    <subcellularLocation>
        <location evidence="2">Endoplasmic reticulum membrane</location>
        <topology evidence="2">Multi-pass membrane protein</topology>
    </subcellularLocation>
    <subcellularLocation>
        <location evidence="1">Microsome membrane</location>
        <topology evidence="1">Multi-pass membrane protein</topology>
    </subcellularLocation>
</comment>
<evidence type="ECO:0000256" key="3">
    <source>
        <dbReference type="ARBA" id="ARBA00007742"/>
    </source>
</evidence>
<proteinExistence type="inferred from homology"/>
<evidence type="ECO:0000259" key="18">
    <source>
        <dbReference type="Pfam" id="PF02544"/>
    </source>
</evidence>
<dbReference type="FunFam" id="1.20.120.1630:FF:000002">
    <property type="entry name" value="Steroid 5 alpha-reductase 1"/>
    <property type="match status" value="1"/>
</dbReference>
<dbReference type="WBParaSite" id="DME_0000880701-mRNA-1">
    <property type="protein sequence ID" value="DME_0000880701-mRNA-1"/>
    <property type="gene ID" value="DME_0000880701"/>
</dbReference>
<protein>
    <recommendedName>
        <fullName evidence="4">3-oxo-5alpha-steroid 4-dehydrogenase (NADP(+))</fullName>
        <ecNumber evidence="4">1.3.1.22</ecNumber>
    </recommendedName>
</protein>
<accession>A0A0N4ULW2</accession>
<comment type="similarity">
    <text evidence="3">Belongs to the steroid 5-alpha reductase family.</text>
</comment>
<dbReference type="Gene3D" id="1.20.120.1630">
    <property type="match status" value="1"/>
</dbReference>
<evidence type="ECO:0000256" key="16">
    <source>
        <dbReference type="ARBA" id="ARBA00049397"/>
    </source>
</evidence>
<keyword evidence="7" id="KW-0256">Endoplasmic reticulum</keyword>
<keyword evidence="11 17" id="KW-1133">Transmembrane helix</keyword>
<evidence type="ECO:0000256" key="17">
    <source>
        <dbReference type="SAM" id="Phobius"/>
    </source>
</evidence>
<evidence type="ECO:0000256" key="10">
    <source>
        <dbReference type="ARBA" id="ARBA00022928"/>
    </source>
</evidence>
<evidence type="ECO:0000313" key="20">
    <source>
        <dbReference type="Proteomes" id="UP000038040"/>
    </source>
</evidence>
<dbReference type="InterPro" id="IPR039357">
    <property type="entry name" value="SRD5A/TECR"/>
</dbReference>